<comment type="subcellular location">
    <subcellularLocation>
        <location evidence="1">Periplasm</location>
    </subcellularLocation>
</comment>
<protein>
    <submittedName>
        <fullName evidence="10">ABC transporter substrate-binding protein</fullName>
    </submittedName>
</protein>
<dbReference type="AlphaFoldDB" id="A0A9W6JQB5"/>
<keyword evidence="3" id="KW-0813">Transport</keyword>
<dbReference type="Proteomes" id="UP001143309">
    <property type="component" value="Unassembled WGS sequence"/>
</dbReference>
<keyword evidence="4" id="KW-0732">Signal</keyword>
<dbReference type="PANTHER" id="PTHR35936:SF17">
    <property type="entry name" value="ARGININE-BINDING EXTRACELLULAR PROTEIN ARTP"/>
    <property type="match status" value="1"/>
</dbReference>
<feature type="region of interest" description="Disordered" evidence="7">
    <location>
        <begin position="1"/>
        <end position="25"/>
    </location>
</feature>
<name>A0A9W6JQB5_9HYPH</name>
<dbReference type="SUPFAM" id="SSF53850">
    <property type="entry name" value="Periplasmic binding protein-like II"/>
    <property type="match status" value="1"/>
</dbReference>
<sequence>MFGPKRRRAQGAAGGTRPGTETAGMTRLTTISRRAAFVALIALGAAWSADAAQARDWRKIRIGTEGSYPPFNYMDADRQLRGFDIDIAKALCAKIGAECTFGAQDWEGLIPALLANKYDAVVASMSITDERKRVIAFSKRYYQTPAMFVAAKENGSWGSTPEALAGKTIGAQTGTASATYLEDVYGAAATVKLYATQDEANLDLASGRLDAVLADKAVLLPWLEKAEEGKCCQVIGQDVRDPAYFGEGVGVGLRKEDADLKALFDKAIDDIRADGTYDRINARYFPFSLY</sequence>
<dbReference type="GO" id="GO:0030288">
    <property type="term" value="C:outer membrane-bounded periplasmic space"/>
    <property type="evidence" value="ECO:0007669"/>
    <property type="project" value="InterPro"/>
</dbReference>
<evidence type="ECO:0000256" key="2">
    <source>
        <dbReference type="ARBA" id="ARBA00010333"/>
    </source>
</evidence>
<organism evidence="10 11">
    <name type="scientific">Methylopila turkensis</name>
    <dbReference type="NCBI Taxonomy" id="1437816"/>
    <lineage>
        <taxon>Bacteria</taxon>
        <taxon>Pseudomonadati</taxon>
        <taxon>Pseudomonadota</taxon>
        <taxon>Alphaproteobacteria</taxon>
        <taxon>Hyphomicrobiales</taxon>
        <taxon>Methylopilaceae</taxon>
        <taxon>Methylopila</taxon>
    </lineage>
</organism>
<dbReference type="InterPro" id="IPR005768">
    <property type="entry name" value="Lys_Arg_Orn-bd"/>
</dbReference>
<dbReference type="SMART" id="SM00062">
    <property type="entry name" value="PBPb"/>
    <property type="match status" value="1"/>
</dbReference>
<evidence type="ECO:0000256" key="4">
    <source>
        <dbReference type="ARBA" id="ARBA00022729"/>
    </source>
</evidence>
<feature type="domain" description="Solute-binding protein family 3/N-terminal" evidence="8">
    <location>
        <begin position="59"/>
        <end position="288"/>
    </location>
</feature>
<dbReference type="NCBIfam" id="TIGR01096">
    <property type="entry name" value="3A0103s03R"/>
    <property type="match status" value="1"/>
</dbReference>
<comment type="similarity">
    <text evidence="2 6">Belongs to the bacterial solute-binding protein 3 family.</text>
</comment>
<dbReference type="GO" id="GO:0016020">
    <property type="term" value="C:membrane"/>
    <property type="evidence" value="ECO:0007669"/>
    <property type="project" value="InterPro"/>
</dbReference>
<evidence type="ECO:0000256" key="5">
    <source>
        <dbReference type="ARBA" id="ARBA00022764"/>
    </source>
</evidence>
<dbReference type="EMBL" id="BSFL01000003">
    <property type="protein sequence ID" value="GLK81302.1"/>
    <property type="molecule type" value="Genomic_DNA"/>
</dbReference>
<comment type="caution">
    <text evidence="10">The sequence shown here is derived from an EMBL/GenBank/DDBJ whole genome shotgun (WGS) entry which is preliminary data.</text>
</comment>
<dbReference type="InterPro" id="IPR001638">
    <property type="entry name" value="Solute-binding_3/MltF_N"/>
</dbReference>
<dbReference type="GO" id="GO:0015276">
    <property type="term" value="F:ligand-gated monoatomic ion channel activity"/>
    <property type="evidence" value="ECO:0007669"/>
    <property type="project" value="InterPro"/>
</dbReference>
<keyword evidence="5" id="KW-0574">Periplasm</keyword>
<gene>
    <name evidence="10" type="ORF">GCM10008174_30430</name>
</gene>
<feature type="domain" description="Ionotropic glutamate receptor C-terminal" evidence="9">
    <location>
        <begin position="59"/>
        <end position="287"/>
    </location>
</feature>
<reference evidence="10" key="1">
    <citation type="journal article" date="2014" name="Int. J. Syst. Evol. Microbiol.">
        <title>Complete genome sequence of Corynebacterium casei LMG S-19264T (=DSM 44701T), isolated from a smear-ripened cheese.</title>
        <authorList>
            <consortium name="US DOE Joint Genome Institute (JGI-PGF)"/>
            <person name="Walter F."/>
            <person name="Albersmeier A."/>
            <person name="Kalinowski J."/>
            <person name="Ruckert C."/>
        </authorList>
    </citation>
    <scope>NUCLEOTIDE SEQUENCE</scope>
    <source>
        <strain evidence="10">VKM B-2748</strain>
    </source>
</reference>
<dbReference type="Gene3D" id="3.40.190.10">
    <property type="entry name" value="Periplasmic binding protein-like II"/>
    <property type="match status" value="2"/>
</dbReference>
<evidence type="ECO:0000313" key="11">
    <source>
        <dbReference type="Proteomes" id="UP001143309"/>
    </source>
</evidence>
<evidence type="ECO:0000256" key="3">
    <source>
        <dbReference type="ARBA" id="ARBA00022448"/>
    </source>
</evidence>
<dbReference type="PANTHER" id="PTHR35936">
    <property type="entry name" value="MEMBRANE-BOUND LYTIC MUREIN TRANSGLYCOSYLASE F"/>
    <property type="match status" value="1"/>
</dbReference>
<reference evidence="10" key="2">
    <citation type="submission" date="2023-01" db="EMBL/GenBank/DDBJ databases">
        <authorList>
            <person name="Sun Q."/>
            <person name="Evtushenko L."/>
        </authorList>
    </citation>
    <scope>NUCLEOTIDE SEQUENCE</scope>
    <source>
        <strain evidence="10">VKM B-2748</strain>
    </source>
</reference>
<evidence type="ECO:0000313" key="10">
    <source>
        <dbReference type="EMBL" id="GLK81302.1"/>
    </source>
</evidence>
<evidence type="ECO:0000259" key="9">
    <source>
        <dbReference type="SMART" id="SM00079"/>
    </source>
</evidence>
<dbReference type="SMART" id="SM00079">
    <property type="entry name" value="PBPe"/>
    <property type="match status" value="1"/>
</dbReference>
<proteinExistence type="inferred from homology"/>
<evidence type="ECO:0000259" key="8">
    <source>
        <dbReference type="SMART" id="SM00062"/>
    </source>
</evidence>
<evidence type="ECO:0000256" key="6">
    <source>
        <dbReference type="RuleBase" id="RU003744"/>
    </source>
</evidence>
<dbReference type="InterPro" id="IPR018313">
    <property type="entry name" value="SBP_3_CS"/>
</dbReference>
<dbReference type="Pfam" id="PF00497">
    <property type="entry name" value="SBP_bac_3"/>
    <property type="match status" value="1"/>
</dbReference>
<keyword evidence="11" id="KW-1185">Reference proteome</keyword>
<evidence type="ECO:0000256" key="7">
    <source>
        <dbReference type="SAM" id="MobiDB-lite"/>
    </source>
</evidence>
<dbReference type="InterPro" id="IPR001320">
    <property type="entry name" value="Iontro_rcpt_C"/>
</dbReference>
<evidence type="ECO:0000256" key="1">
    <source>
        <dbReference type="ARBA" id="ARBA00004418"/>
    </source>
</evidence>
<accession>A0A9W6JQB5</accession>
<dbReference type="PROSITE" id="PS01039">
    <property type="entry name" value="SBP_BACTERIAL_3"/>
    <property type="match status" value="1"/>
</dbReference>